<evidence type="ECO:0000313" key="1">
    <source>
        <dbReference type="EMBL" id="HIZ65533.1"/>
    </source>
</evidence>
<organism evidence="1 2">
    <name type="scientific">Candidatus Blautia pullicola</name>
    <dbReference type="NCBI Taxonomy" id="2838498"/>
    <lineage>
        <taxon>Bacteria</taxon>
        <taxon>Bacillati</taxon>
        <taxon>Bacillota</taxon>
        <taxon>Clostridia</taxon>
        <taxon>Lachnospirales</taxon>
        <taxon>Lachnospiraceae</taxon>
        <taxon>Blautia</taxon>
    </lineage>
</organism>
<sequence>MAADILILGIILLCCGLIIRRQIKSQRDSKAGCSGCSGCGGNCGVCSGKVPSLDKGTVSEK</sequence>
<reference evidence="1" key="2">
    <citation type="submission" date="2021-04" db="EMBL/GenBank/DDBJ databases">
        <authorList>
            <person name="Gilroy R."/>
        </authorList>
    </citation>
    <scope>NUCLEOTIDE SEQUENCE</scope>
    <source>
        <strain evidence="1">1068</strain>
    </source>
</reference>
<evidence type="ECO:0000313" key="2">
    <source>
        <dbReference type="Proteomes" id="UP000824056"/>
    </source>
</evidence>
<dbReference type="EMBL" id="DXBG01000157">
    <property type="protein sequence ID" value="HIZ65533.1"/>
    <property type="molecule type" value="Genomic_DNA"/>
</dbReference>
<reference evidence="1" key="1">
    <citation type="journal article" date="2021" name="PeerJ">
        <title>Extensive microbial diversity within the chicken gut microbiome revealed by metagenomics and culture.</title>
        <authorList>
            <person name="Gilroy R."/>
            <person name="Ravi A."/>
            <person name="Getino M."/>
            <person name="Pursley I."/>
            <person name="Horton D.L."/>
            <person name="Alikhan N.F."/>
            <person name="Baker D."/>
            <person name="Gharbi K."/>
            <person name="Hall N."/>
            <person name="Watson M."/>
            <person name="Adriaenssens E.M."/>
            <person name="Foster-Nyarko E."/>
            <person name="Jarju S."/>
            <person name="Secka A."/>
            <person name="Antonio M."/>
            <person name="Oren A."/>
            <person name="Chaudhuri R.R."/>
            <person name="La Ragione R."/>
            <person name="Hildebrand F."/>
            <person name="Pallen M.J."/>
        </authorList>
    </citation>
    <scope>NUCLEOTIDE SEQUENCE</scope>
    <source>
        <strain evidence="1">1068</strain>
    </source>
</reference>
<dbReference type="AlphaFoldDB" id="A0A9D2FQD9"/>
<dbReference type="Proteomes" id="UP000824056">
    <property type="component" value="Unassembled WGS sequence"/>
</dbReference>
<protein>
    <submittedName>
        <fullName evidence="1">FeoB-associated Cys-rich membrane protein</fullName>
    </submittedName>
</protein>
<name>A0A9D2FQD9_9FIRM</name>
<comment type="caution">
    <text evidence="1">The sequence shown here is derived from an EMBL/GenBank/DDBJ whole genome shotgun (WGS) entry which is preliminary data.</text>
</comment>
<proteinExistence type="predicted"/>
<accession>A0A9D2FQD9</accession>
<gene>
    <name evidence="1" type="ORF">H9809_06520</name>
</gene>